<feature type="region of interest" description="Disordered" evidence="1">
    <location>
        <begin position="117"/>
        <end position="212"/>
    </location>
</feature>
<feature type="compositionally biased region" description="Basic and acidic residues" evidence="1">
    <location>
        <begin position="128"/>
        <end position="141"/>
    </location>
</feature>
<evidence type="ECO:0000256" key="1">
    <source>
        <dbReference type="SAM" id="MobiDB-lite"/>
    </source>
</evidence>
<organism evidence="2 3">
    <name type="scientific">Nocardioides aquaticus</name>
    <dbReference type="NCBI Taxonomy" id="160826"/>
    <lineage>
        <taxon>Bacteria</taxon>
        <taxon>Bacillati</taxon>
        <taxon>Actinomycetota</taxon>
        <taxon>Actinomycetes</taxon>
        <taxon>Propionibacteriales</taxon>
        <taxon>Nocardioidaceae</taxon>
        <taxon>Nocardioides</taxon>
    </lineage>
</organism>
<keyword evidence="3" id="KW-1185">Reference proteome</keyword>
<sequence>MSRRFTVDQWRAAVYREPHITDATRVLLLYLSDYMRDDLTVSVDREQIAADLGRSERRIGERFRDALGQHPRKPDAEQRCRLEHRLLDRKARGQKHVRAVFQAVVPDVLSATHVCPAEDASPDSQQDAQEHPENDENRPAEKPYSGSQQDPRGSCLIRADPAAGPTRRDVGRDERAEDQQARGSVTECSWHDETHPCPDDCANHPDARRRIA</sequence>
<feature type="compositionally biased region" description="Basic and acidic residues" evidence="1">
    <location>
        <begin position="189"/>
        <end position="212"/>
    </location>
</feature>
<name>A0ABX8EGC7_9ACTN</name>
<evidence type="ECO:0000313" key="2">
    <source>
        <dbReference type="EMBL" id="QVT79558.1"/>
    </source>
</evidence>
<gene>
    <name evidence="2" type="ORF">ENKNEFLB_01941</name>
</gene>
<dbReference type="Proteomes" id="UP000679307">
    <property type="component" value="Chromosome"/>
</dbReference>
<dbReference type="EMBL" id="CP075371">
    <property type="protein sequence ID" value="QVT79558.1"/>
    <property type="molecule type" value="Genomic_DNA"/>
</dbReference>
<reference evidence="2 3" key="1">
    <citation type="submission" date="2021-05" db="EMBL/GenBank/DDBJ databases">
        <title>Complete genome of Nocardioides aquaticus KCTC 9944T isolated from meromictic and hypersaline Ekho Lake, Antarctica.</title>
        <authorList>
            <person name="Hwang K."/>
            <person name="Kim K.M."/>
            <person name="Choe H."/>
        </authorList>
    </citation>
    <scope>NUCLEOTIDE SEQUENCE [LARGE SCALE GENOMIC DNA]</scope>
    <source>
        <strain evidence="2 3">KCTC 9944</strain>
    </source>
</reference>
<evidence type="ECO:0000313" key="3">
    <source>
        <dbReference type="Proteomes" id="UP000679307"/>
    </source>
</evidence>
<evidence type="ECO:0008006" key="4">
    <source>
        <dbReference type="Google" id="ProtNLM"/>
    </source>
</evidence>
<accession>A0ABX8EGC7</accession>
<dbReference type="RefSeq" id="WP_214058990.1">
    <property type="nucleotide sequence ID" value="NZ_BAAAHS010000210.1"/>
</dbReference>
<proteinExistence type="predicted"/>
<feature type="compositionally biased region" description="Basic and acidic residues" evidence="1">
    <location>
        <begin position="166"/>
        <end position="180"/>
    </location>
</feature>
<protein>
    <recommendedName>
        <fullName evidence="4">Helix-turn-helix domain-containing protein</fullName>
    </recommendedName>
</protein>